<dbReference type="InParanoid" id="A0A194XK20"/>
<gene>
    <name evidence="3" type="ORF">LY89DRAFT_771365</name>
</gene>
<feature type="domain" description="DUF7779" evidence="2">
    <location>
        <begin position="463"/>
        <end position="549"/>
    </location>
</feature>
<dbReference type="OrthoDB" id="3539273at2759"/>
<dbReference type="Proteomes" id="UP000070700">
    <property type="component" value="Unassembled WGS sequence"/>
</dbReference>
<proteinExistence type="predicted"/>
<dbReference type="InterPro" id="IPR056681">
    <property type="entry name" value="DUF7779"/>
</dbReference>
<evidence type="ECO:0000259" key="1">
    <source>
        <dbReference type="Pfam" id="PF00931"/>
    </source>
</evidence>
<feature type="domain" description="NB-ARC" evidence="1">
    <location>
        <begin position="241"/>
        <end position="354"/>
    </location>
</feature>
<dbReference type="Pfam" id="PF25000">
    <property type="entry name" value="DUF7779"/>
    <property type="match status" value="1"/>
</dbReference>
<sequence length="915" mass="103341">MQHCRAVLGDDDYDSIVMFQSPDQLITAIGTLESQYSGGSTVPRLRNRIVPQLQTLSTFVTIILLAMGPNTISTACTWGAMCLLIQLAAQSEKTLNEIVELLGGIHKSLTLFDIYNESIELNPEFLKTLFDILVDLLSCSASAIKHLRKNNIETPTVVVSWATVRTKSTTILEDIADKAHFLKQIAEAQNLKQLTQTQAELARRLEVLATTQTTLERPQLNLPCHFLPFAHNPNFYGRTTILRDIQDALTVRDDNSRIRSVALWGTGGIGKSQIALEFASRQDSVQLPVILWIPSEKETEIAGAFNKASQRLNLPGVLPSNTPDRNRDLVLEYLQRTDAKWLLIFDNVEETTNLLPILPTTGHGMIEVPTFTTLEGSDFLLKMVAQRATTSVDLDMAKRFSNRLGGLALALEIIGKQIKARKTTVEQFLAFYNRNRQAMNKEPKRGPKNPYYDKDIETVWETSFINLSPEASKFMMLFSFLAPTDIPEGIFTQGKDIPEDYTFLNVELRIDEAKLEFVDLSLIAVNGETRLISMHRLIQEAYFDWMSLEDRREAFEGLKDLLQDSFSRTAGRHLYTRWKICSSLIQHVEALVTRYTELGSVEFIVPSESLTYLITNASWQVNRLYIQLYLQETGSFMASEKLIGAAFLKCIDTDSLVYAWLVDTASTIHDRQGHGHLALDHDSNALRIHKEKSAAGSVELANAYSAVDRYLRNRARSYFVLGNYDAAKNDLKDAEYWQTLIHGEDSHYHGEYEPPTVKKSRRCMLMLLHRSAYILGKIAALENRLDEALTYQQRALDLMSIGKPTHASVGAAKFQQGVVRMLYQQEEKDMEALRLFRDALLIAQQNSAGKETQADSARVKWRMSQVMEHQGTAAEAEAFKHAADATKRELLATNLFAQGSWKDQEYDSLVGLLYR</sequence>
<evidence type="ECO:0000313" key="3">
    <source>
        <dbReference type="EMBL" id="KUJ20454.1"/>
    </source>
</evidence>
<organism evidence="3 4">
    <name type="scientific">Mollisia scopiformis</name>
    <name type="common">Conifer needle endophyte fungus</name>
    <name type="synonym">Phialocephala scopiformis</name>
    <dbReference type="NCBI Taxonomy" id="149040"/>
    <lineage>
        <taxon>Eukaryota</taxon>
        <taxon>Fungi</taxon>
        <taxon>Dikarya</taxon>
        <taxon>Ascomycota</taxon>
        <taxon>Pezizomycotina</taxon>
        <taxon>Leotiomycetes</taxon>
        <taxon>Helotiales</taxon>
        <taxon>Mollisiaceae</taxon>
        <taxon>Mollisia</taxon>
    </lineage>
</organism>
<dbReference type="EMBL" id="KQ947409">
    <property type="protein sequence ID" value="KUJ20454.1"/>
    <property type="molecule type" value="Genomic_DNA"/>
</dbReference>
<protein>
    <recommendedName>
        <fullName evidence="5">NB-ARC domain-containing protein</fullName>
    </recommendedName>
</protein>
<keyword evidence="4" id="KW-1185">Reference proteome</keyword>
<dbReference type="Gene3D" id="1.25.40.10">
    <property type="entry name" value="Tetratricopeptide repeat domain"/>
    <property type="match status" value="1"/>
</dbReference>
<dbReference type="PANTHER" id="PTHR35205">
    <property type="entry name" value="NB-ARC AND TPR DOMAIN PROTEIN"/>
    <property type="match status" value="1"/>
</dbReference>
<dbReference type="AlphaFoldDB" id="A0A194XK20"/>
<dbReference type="PANTHER" id="PTHR35205:SF1">
    <property type="entry name" value="ZU5 DOMAIN-CONTAINING PROTEIN"/>
    <property type="match status" value="1"/>
</dbReference>
<reference evidence="3 4" key="1">
    <citation type="submission" date="2015-10" db="EMBL/GenBank/DDBJ databases">
        <title>Full genome of DAOMC 229536 Phialocephala scopiformis, a fungal endophyte of spruce producing the potent anti-insectan compound rugulosin.</title>
        <authorList>
            <consortium name="DOE Joint Genome Institute"/>
            <person name="Walker A.K."/>
            <person name="Frasz S.L."/>
            <person name="Seifert K.A."/>
            <person name="Miller J.D."/>
            <person name="Mondo S.J."/>
            <person name="Labutti K."/>
            <person name="Lipzen A."/>
            <person name="Dockter R."/>
            <person name="Kennedy M."/>
            <person name="Grigoriev I.V."/>
            <person name="Spatafora J.W."/>
        </authorList>
    </citation>
    <scope>NUCLEOTIDE SEQUENCE [LARGE SCALE GENOMIC DNA]</scope>
    <source>
        <strain evidence="3 4">CBS 120377</strain>
    </source>
</reference>
<dbReference type="SUPFAM" id="SSF52540">
    <property type="entry name" value="P-loop containing nucleoside triphosphate hydrolases"/>
    <property type="match status" value="1"/>
</dbReference>
<dbReference type="SUPFAM" id="SSF48452">
    <property type="entry name" value="TPR-like"/>
    <property type="match status" value="1"/>
</dbReference>
<dbReference type="GeneID" id="28831608"/>
<evidence type="ECO:0000259" key="2">
    <source>
        <dbReference type="Pfam" id="PF25000"/>
    </source>
</evidence>
<dbReference type="InterPro" id="IPR027417">
    <property type="entry name" value="P-loop_NTPase"/>
</dbReference>
<dbReference type="InterPro" id="IPR011990">
    <property type="entry name" value="TPR-like_helical_dom_sf"/>
</dbReference>
<dbReference type="PRINTS" id="PR00364">
    <property type="entry name" value="DISEASERSIST"/>
</dbReference>
<dbReference type="Gene3D" id="3.40.50.300">
    <property type="entry name" value="P-loop containing nucleotide triphosphate hydrolases"/>
    <property type="match status" value="1"/>
</dbReference>
<dbReference type="InterPro" id="IPR002182">
    <property type="entry name" value="NB-ARC"/>
</dbReference>
<dbReference type="KEGG" id="psco:LY89DRAFT_771365"/>
<evidence type="ECO:0008006" key="5">
    <source>
        <dbReference type="Google" id="ProtNLM"/>
    </source>
</evidence>
<accession>A0A194XK20</accession>
<dbReference type="Pfam" id="PF00931">
    <property type="entry name" value="NB-ARC"/>
    <property type="match status" value="1"/>
</dbReference>
<name>A0A194XK20_MOLSC</name>
<dbReference type="RefSeq" id="XP_018074809.1">
    <property type="nucleotide sequence ID" value="XM_018221882.1"/>
</dbReference>
<evidence type="ECO:0000313" key="4">
    <source>
        <dbReference type="Proteomes" id="UP000070700"/>
    </source>
</evidence>